<protein>
    <submittedName>
        <fullName evidence="1">Uncharacterized protein</fullName>
    </submittedName>
</protein>
<accession>A0ABQ5IUD2</accession>
<sequence>MPNLNIKNSKLDEVELLLPSMDNDNNNSKLVVVNLSPTHTQNSPRRPYRCFLRHASVKGKITRTKRIHNNIKLATALYHTASQLQDSPVAAPVILREDPYPDYFLISPLLSALTLFEFYWIKWNQGGNTVNAEPPSQSGVADKG</sequence>
<reference evidence="1" key="2">
    <citation type="submission" date="2022-01" db="EMBL/GenBank/DDBJ databases">
        <authorList>
            <person name="Yamashiro T."/>
            <person name="Shiraishi A."/>
            <person name="Satake H."/>
            <person name="Nakayama K."/>
        </authorList>
    </citation>
    <scope>NUCLEOTIDE SEQUENCE</scope>
</reference>
<comment type="caution">
    <text evidence="1">The sequence shown here is derived from an EMBL/GenBank/DDBJ whole genome shotgun (WGS) entry which is preliminary data.</text>
</comment>
<gene>
    <name evidence="1" type="ORF">Tco_1113688</name>
</gene>
<name>A0ABQ5IUD2_9ASTR</name>
<evidence type="ECO:0000313" key="2">
    <source>
        <dbReference type="Proteomes" id="UP001151760"/>
    </source>
</evidence>
<evidence type="ECO:0000313" key="1">
    <source>
        <dbReference type="EMBL" id="GJU03350.1"/>
    </source>
</evidence>
<organism evidence="1 2">
    <name type="scientific">Tanacetum coccineum</name>
    <dbReference type="NCBI Taxonomy" id="301880"/>
    <lineage>
        <taxon>Eukaryota</taxon>
        <taxon>Viridiplantae</taxon>
        <taxon>Streptophyta</taxon>
        <taxon>Embryophyta</taxon>
        <taxon>Tracheophyta</taxon>
        <taxon>Spermatophyta</taxon>
        <taxon>Magnoliopsida</taxon>
        <taxon>eudicotyledons</taxon>
        <taxon>Gunneridae</taxon>
        <taxon>Pentapetalae</taxon>
        <taxon>asterids</taxon>
        <taxon>campanulids</taxon>
        <taxon>Asterales</taxon>
        <taxon>Asteraceae</taxon>
        <taxon>Asteroideae</taxon>
        <taxon>Anthemideae</taxon>
        <taxon>Anthemidinae</taxon>
        <taxon>Tanacetum</taxon>
    </lineage>
</organism>
<keyword evidence="2" id="KW-1185">Reference proteome</keyword>
<reference evidence="1" key="1">
    <citation type="journal article" date="2022" name="Int. J. Mol. Sci.">
        <title>Draft Genome of Tanacetum Coccineum: Genomic Comparison of Closely Related Tanacetum-Family Plants.</title>
        <authorList>
            <person name="Yamashiro T."/>
            <person name="Shiraishi A."/>
            <person name="Nakayama K."/>
            <person name="Satake H."/>
        </authorList>
    </citation>
    <scope>NUCLEOTIDE SEQUENCE</scope>
</reference>
<proteinExistence type="predicted"/>
<dbReference type="EMBL" id="BQNB010021143">
    <property type="protein sequence ID" value="GJU03350.1"/>
    <property type="molecule type" value="Genomic_DNA"/>
</dbReference>
<dbReference type="Proteomes" id="UP001151760">
    <property type="component" value="Unassembled WGS sequence"/>
</dbReference>